<comment type="caution">
    <text evidence="1">The sequence shown here is derived from an EMBL/GenBank/DDBJ whole genome shotgun (WGS) entry which is preliminary data.</text>
</comment>
<evidence type="ECO:0000313" key="2">
    <source>
        <dbReference type="Proteomes" id="UP000537204"/>
    </source>
</evidence>
<accession>A0A7W9E204</accession>
<protein>
    <recommendedName>
        <fullName evidence="3">DUF4369 domain-containing protein</fullName>
    </recommendedName>
</protein>
<dbReference type="RefSeq" id="WP_183884062.1">
    <property type="nucleotide sequence ID" value="NZ_JACHCE010000007.1"/>
</dbReference>
<evidence type="ECO:0008006" key="3">
    <source>
        <dbReference type="Google" id="ProtNLM"/>
    </source>
</evidence>
<gene>
    <name evidence="1" type="ORF">HDE68_004156</name>
</gene>
<sequence length="220" mass="24925">MGKTIIYILIALNFLASGCSDGGQKIAVYPKMGIGEKIYLNTVTIDGEYKKKDSALVLENGKEIVFRIYCAEQQIYALSSSFNNFTVFFINDQGSKTIHADFFARTYQVKGSPATNSLILFQRKQAGMLKMIGQLLKRKDSIGTARLRQQYNQNYINYADTVRNPVSFAIVNDKVDFGTDYKGLEKFINKANHKFKGHSQFDWIYMNALGYLKKVEVTGK</sequence>
<dbReference type="Proteomes" id="UP000537204">
    <property type="component" value="Unassembled WGS sequence"/>
</dbReference>
<dbReference type="PROSITE" id="PS51257">
    <property type="entry name" value="PROKAR_LIPOPROTEIN"/>
    <property type="match status" value="1"/>
</dbReference>
<name>A0A7W9E204_9SPHI</name>
<evidence type="ECO:0000313" key="1">
    <source>
        <dbReference type="EMBL" id="MBB5638230.1"/>
    </source>
</evidence>
<dbReference type="AlphaFoldDB" id="A0A7W9E204"/>
<proteinExistence type="predicted"/>
<reference evidence="1 2" key="1">
    <citation type="submission" date="2020-08" db="EMBL/GenBank/DDBJ databases">
        <title>Genomic Encyclopedia of Type Strains, Phase IV (KMG-V): Genome sequencing to study the core and pangenomes of soil and plant-associated prokaryotes.</title>
        <authorList>
            <person name="Whitman W."/>
        </authorList>
    </citation>
    <scope>NUCLEOTIDE SEQUENCE [LARGE SCALE GENOMIC DNA]</scope>
    <source>
        <strain evidence="1 2">S3M1</strain>
    </source>
</reference>
<organism evidence="1 2">
    <name type="scientific">Pedobacter cryoconitis</name>
    <dbReference type="NCBI Taxonomy" id="188932"/>
    <lineage>
        <taxon>Bacteria</taxon>
        <taxon>Pseudomonadati</taxon>
        <taxon>Bacteroidota</taxon>
        <taxon>Sphingobacteriia</taxon>
        <taxon>Sphingobacteriales</taxon>
        <taxon>Sphingobacteriaceae</taxon>
        <taxon>Pedobacter</taxon>
    </lineage>
</organism>
<dbReference type="EMBL" id="JACHCE010000007">
    <property type="protein sequence ID" value="MBB5638230.1"/>
    <property type="molecule type" value="Genomic_DNA"/>
</dbReference>